<evidence type="ECO:0000256" key="1">
    <source>
        <dbReference type="SAM" id="MobiDB-lite"/>
    </source>
</evidence>
<comment type="caution">
    <text evidence="2">The sequence shown here is derived from an EMBL/GenBank/DDBJ whole genome shotgun (WGS) entry which is preliminary data.</text>
</comment>
<proteinExistence type="predicted"/>
<feature type="region of interest" description="Disordered" evidence="1">
    <location>
        <begin position="346"/>
        <end position="411"/>
    </location>
</feature>
<name>A0A9P6QE72_9FUNG</name>
<dbReference type="EMBL" id="JAAAJB010000120">
    <property type="protein sequence ID" value="KAG0265225.1"/>
    <property type="molecule type" value="Genomic_DNA"/>
</dbReference>
<dbReference type="AlphaFoldDB" id="A0A9P6QE72"/>
<organism evidence="2 3">
    <name type="scientific">Actinomortierella ambigua</name>
    <dbReference type="NCBI Taxonomy" id="1343610"/>
    <lineage>
        <taxon>Eukaryota</taxon>
        <taxon>Fungi</taxon>
        <taxon>Fungi incertae sedis</taxon>
        <taxon>Mucoromycota</taxon>
        <taxon>Mortierellomycotina</taxon>
        <taxon>Mortierellomycetes</taxon>
        <taxon>Mortierellales</taxon>
        <taxon>Mortierellaceae</taxon>
        <taxon>Actinomortierella</taxon>
    </lineage>
</organism>
<feature type="compositionally biased region" description="Basic and acidic residues" evidence="1">
    <location>
        <begin position="352"/>
        <end position="363"/>
    </location>
</feature>
<dbReference type="OrthoDB" id="2436930at2759"/>
<feature type="compositionally biased region" description="Low complexity" evidence="1">
    <location>
        <begin position="374"/>
        <end position="411"/>
    </location>
</feature>
<feature type="compositionally biased region" description="Low complexity" evidence="1">
    <location>
        <begin position="271"/>
        <end position="308"/>
    </location>
</feature>
<evidence type="ECO:0000313" key="2">
    <source>
        <dbReference type="EMBL" id="KAG0265225.1"/>
    </source>
</evidence>
<keyword evidence="3" id="KW-1185">Reference proteome</keyword>
<dbReference type="Gene3D" id="3.10.129.10">
    <property type="entry name" value="Hotdog Thioesterase"/>
    <property type="match status" value="1"/>
</dbReference>
<gene>
    <name evidence="2" type="ORF">DFQ27_000755</name>
</gene>
<dbReference type="Proteomes" id="UP000807716">
    <property type="component" value="Unassembled WGS sequence"/>
</dbReference>
<feature type="region of interest" description="Disordered" evidence="1">
    <location>
        <begin position="258"/>
        <end position="318"/>
    </location>
</feature>
<accession>A0A9P6QE72</accession>
<protein>
    <submittedName>
        <fullName evidence="2">Uncharacterized protein</fullName>
    </submittedName>
</protein>
<sequence>MPTSYSKLVIQNATKLVPSKYMQRLNLELKRTFIVIVSLLKTHRRKAFLLSLGPSTIIKIVTVLLPIMKLLPPTIKAIQSLSYFRKTTGRDSAGSTTGTGASTTSNSTASLIAGGTAVDGSLGLTMDELFDRLWTPSTEDYWERVHATVSRSGLCQTLGTSLCTVQPGCVEVLLPFRTELSGEASLLPMLIALTCHLAGLTLLPRHFTLKPIDLKCNILSGCDASTTVLVARGAVLVRGEHSITAKVEVLKASGPIVPGLDGHGADNSTNQQQQQRQSSRGWLSRTNSRSSNNKGNNNSNNYNATTSNQGSGVIHTPGTGLDRSQWTLCATGLQTNVVVRAGTDVDDEQEEAREMQRLREERRQQRRRGRRTASPSNPWRSGSSGSSSTGGSHRGSNSASSSRSSSLSITPAVAAVSSPAMADAQDQSILLGDTLLTSPVSASPTSEPLFV</sequence>
<reference evidence="2" key="1">
    <citation type="journal article" date="2020" name="Fungal Divers.">
        <title>Resolving the Mortierellaceae phylogeny through synthesis of multi-gene phylogenetics and phylogenomics.</title>
        <authorList>
            <person name="Vandepol N."/>
            <person name="Liber J."/>
            <person name="Desiro A."/>
            <person name="Na H."/>
            <person name="Kennedy M."/>
            <person name="Barry K."/>
            <person name="Grigoriev I.V."/>
            <person name="Miller A.N."/>
            <person name="O'Donnell K."/>
            <person name="Stajich J.E."/>
            <person name="Bonito G."/>
        </authorList>
    </citation>
    <scope>NUCLEOTIDE SEQUENCE</scope>
    <source>
        <strain evidence="2">BC1065</strain>
    </source>
</reference>
<evidence type="ECO:0000313" key="3">
    <source>
        <dbReference type="Proteomes" id="UP000807716"/>
    </source>
</evidence>